<dbReference type="EMBL" id="AL606613">
    <property type="protein sequence ID" value="CAE01660.2"/>
    <property type="molecule type" value="Genomic_DNA"/>
</dbReference>
<reference evidence="2" key="1">
    <citation type="journal article" date="2002" name="Nature">
        <title>Sequence and analysis of rice chromosome 4.</title>
        <authorList>
            <person name="Feng Q."/>
            <person name="Zhang Y."/>
            <person name="Hao P."/>
            <person name="Wang S."/>
            <person name="Fu G."/>
            <person name="Huang Y."/>
            <person name="Li Y."/>
            <person name="Zhu J."/>
            <person name="Liu Y."/>
            <person name="Hu X."/>
            <person name="Jia P."/>
            <person name="Zhang Y."/>
            <person name="Zhao Q."/>
            <person name="Ying K."/>
            <person name="Yu S."/>
            <person name="Tang Y."/>
            <person name="Weng Q."/>
            <person name="Zhang L."/>
            <person name="Lu Y."/>
            <person name="Mu J."/>
            <person name="Lu Y."/>
            <person name="Zhang L.S."/>
            <person name="Yu Z."/>
            <person name="Fan D."/>
            <person name="Liu X."/>
            <person name="Lu T."/>
            <person name="Li C."/>
            <person name="Wu Y."/>
            <person name="Sun T."/>
            <person name="Lei H."/>
            <person name="Li T."/>
            <person name="Hu H."/>
            <person name="Guan J."/>
            <person name="Wu M."/>
            <person name="Zhang R."/>
            <person name="Zhou B."/>
            <person name="Chen Z."/>
            <person name="Chen L."/>
            <person name="Jin Z."/>
            <person name="Wang R."/>
            <person name="Yin H."/>
            <person name="Cai Z."/>
            <person name="Ren S."/>
            <person name="Lv G."/>
            <person name="Gu W."/>
            <person name="Zhu G."/>
            <person name="Tu Y."/>
            <person name="Jia J."/>
            <person name="Zhang Y."/>
            <person name="Chen J."/>
            <person name="Kang H."/>
            <person name="Chen X."/>
            <person name="Shao C."/>
            <person name="Sun Y."/>
            <person name="Hu Q."/>
            <person name="Zhang X."/>
            <person name="Zhang W."/>
            <person name="Wang L."/>
            <person name="Ding C."/>
            <person name="Sheng H."/>
            <person name="Gu J."/>
            <person name="Chen S."/>
            <person name="Ni L."/>
            <person name="Zhu F."/>
            <person name="Chen W."/>
            <person name="Lan L."/>
            <person name="Lai Y."/>
            <person name="Cheng Z."/>
            <person name="Gu M."/>
            <person name="Jiang J."/>
            <person name="Li J."/>
            <person name="Hong G."/>
            <person name="Xue Y."/>
            <person name="Han B."/>
        </authorList>
    </citation>
    <scope>NUCLEOTIDE SEQUENCE</scope>
</reference>
<evidence type="ECO:0000313" key="2">
    <source>
        <dbReference type="EMBL" id="CAE01660.2"/>
    </source>
</evidence>
<accession>Q7X7T7</accession>
<evidence type="ECO:0000259" key="1">
    <source>
        <dbReference type="Pfam" id="PF13966"/>
    </source>
</evidence>
<proteinExistence type="predicted"/>
<feature type="domain" description="Reverse transcriptase zinc-binding" evidence="1">
    <location>
        <begin position="57"/>
        <end position="105"/>
    </location>
</feature>
<dbReference type="InterPro" id="IPR026960">
    <property type="entry name" value="RVT-Znf"/>
</dbReference>
<reference evidence="4" key="3">
    <citation type="journal article" date="2008" name="Nucleic Acids Res.">
        <title>The rice annotation project database (RAP-DB): 2008 update.</title>
        <authorList>
            <consortium name="The rice annotation project (RAP)"/>
        </authorList>
    </citation>
    <scope>GENOME REANNOTATION</scope>
    <source>
        <strain evidence="4">cv. Nipponbare</strain>
    </source>
</reference>
<sequence length="181" mass="21061">MAIGLPVWVIKAIDNKRRAFLWTALRAPLLGWPKGPSLADRLRHVRGIHFLCAGKWFFLWFAFQRRCWTADLIQKRGIDSHLGCPFCVQDLDTANHILFDCMFARWFQDWWSSFRACLPEHLYDSFDSLVFLVSWRLWKERNSRVFDSALSSISVVLEFIHSEGHMWSLAGVVAFGDLLGV</sequence>
<gene>
    <name evidence="3" type="ORF">OSJNBa0076N16.2</name>
    <name evidence="2" type="ORF">OSJNBa0084K20.4</name>
</gene>
<dbReference type="AlphaFoldDB" id="Q7X7T7"/>
<dbReference type="EMBL" id="AL731617">
    <property type="protein sequence ID" value="CAE02481.2"/>
    <property type="molecule type" value="Genomic_DNA"/>
</dbReference>
<evidence type="ECO:0000313" key="4">
    <source>
        <dbReference type="Proteomes" id="UP000000763"/>
    </source>
</evidence>
<protein>
    <submittedName>
        <fullName evidence="3">OSJNBa0076N16.2 protein</fullName>
    </submittedName>
    <submittedName>
        <fullName evidence="2">OSJNBa0084K20.4 protein</fullName>
    </submittedName>
</protein>
<evidence type="ECO:0000313" key="3">
    <source>
        <dbReference type="EMBL" id="CAE02481.2"/>
    </source>
</evidence>
<dbReference type="Pfam" id="PF13966">
    <property type="entry name" value="zf-RVT"/>
    <property type="match status" value="1"/>
</dbReference>
<reference evidence="4" key="2">
    <citation type="journal article" date="2005" name="Nature">
        <title>The map-based sequence of the rice genome.</title>
        <authorList>
            <consortium name="International rice genome sequencing project (IRGSP)"/>
            <person name="Matsumoto T."/>
            <person name="Wu J."/>
            <person name="Kanamori H."/>
            <person name="Katayose Y."/>
            <person name="Fujisawa M."/>
            <person name="Namiki N."/>
            <person name="Mizuno H."/>
            <person name="Yamamoto K."/>
            <person name="Antonio B.A."/>
            <person name="Baba T."/>
            <person name="Sakata K."/>
            <person name="Nagamura Y."/>
            <person name="Aoki H."/>
            <person name="Arikawa K."/>
            <person name="Arita K."/>
            <person name="Bito T."/>
            <person name="Chiden Y."/>
            <person name="Fujitsuka N."/>
            <person name="Fukunaka R."/>
            <person name="Hamada M."/>
            <person name="Harada C."/>
            <person name="Hayashi A."/>
            <person name="Hijishita S."/>
            <person name="Honda M."/>
            <person name="Hosokawa S."/>
            <person name="Ichikawa Y."/>
            <person name="Idonuma A."/>
            <person name="Iijima M."/>
            <person name="Ikeda M."/>
            <person name="Ikeno M."/>
            <person name="Ito K."/>
            <person name="Ito S."/>
            <person name="Ito T."/>
            <person name="Ito Y."/>
            <person name="Ito Y."/>
            <person name="Iwabuchi A."/>
            <person name="Kamiya K."/>
            <person name="Karasawa W."/>
            <person name="Kurita K."/>
            <person name="Katagiri S."/>
            <person name="Kikuta A."/>
            <person name="Kobayashi H."/>
            <person name="Kobayashi N."/>
            <person name="Machita K."/>
            <person name="Maehara T."/>
            <person name="Masukawa M."/>
            <person name="Mizubayashi T."/>
            <person name="Mukai Y."/>
            <person name="Nagasaki H."/>
            <person name="Nagata Y."/>
            <person name="Naito S."/>
            <person name="Nakashima M."/>
            <person name="Nakama Y."/>
            <person name="Nakamichi Y."/>
            <person name="Nakamura M."/>
            <person name="Meguro A."/>
            <person name="Negishi M."/>
            <person name="Ohta I."/>
            <person name="Ohta T."/>
            <person name="Okamoto M."/>
            <person name="Ono N."/>
            <person name="Saji S."/>
            <person name="Sakaguchi M."/>
            <person name="Sakai K."/>
            <person name="Shibata M."/>
            <person name="Shimokawa T."/>
            <person name="Song J."/>
            <person name="Takazaki Y."/>
            <person name="Terasawa K."/>
            <person name="Tsugane M."/>
            <person name="Tsuji K."/>
            <person name="Ueda S."/>
            <person name="Waki K."/>
            <person name="Yamagata H."/>
            <person name="Yamamoto M."/>
            <person name="Yamamoto S."/>
            <person name="Yamane H."/>
            <person name="Yoshiki S."/>
            <person name="Yoshihara R."/>
            <person name="Yukawa K."/>
            <person name="Zhong H."/>
            <person name="Yano M."/>
            <person name="Yuan Q."/>
            <person name="Ouyang S."/>
            <person name="Liu J."/>
            <person name="Jones K.M."/>
            <person name="Gansberger K."/>
            <person name="Moffat K."/>
            <person name="Hill J."/>
            <person name="Bera J."/>
            <person name="Fadrosh D."/>
            <person name="Jin S."/>
            <person name="Johri S."/>
            <person name="Kim M."/>
            <person name="Overton L."/>
            <person name="Reardon M."/>
            <person name="Tsitrin T."/>
            <person name="Vuong H."/>
            <person name="Weaver B."/>
            <person name="Ciecko A."/>
            <person name="Tallon L."/>
            <person name="Jackson J."/>
            <person name="Pai G."/>
            <person name="Aken S.V."/>
            <person name="Utterback T."/>
            <person name="Reidmuller S."/>
            <person name="Feldblyum T."/>
            <person name="Hsiao J."/>
            <person name="Zismann V."/>
            <person name="Iobst S."/>
            <person name="de Vazeille A.R."/>
            <person name="Buell C.R."/>
            <person name="Ying K."/>
            <person name="Li Y."/>
            <person name="Lu T."/>
            <person name="Huang Y."/>
            <person name="Zhao Q."/>
            <person name="Feng Q."/>
            <person name="Zhang L."/>
            <person name="Zhu J."/>
            <person name="Weng Q."/>
            <person name="Mu J."/>
            <person name="Lu Y."/>
            <person name="Fan D."/>
            <person name="Liu Y."/>
            <person name="Guan J."/>
            <person name="Zhang Y."/>
            <person name="Yu S."/>
            <person name="Liu X."/>
            <person name="Zhang Y."/>
            <person name="Hong G."/>
            <person name="Han B."/>
            <person name="Choisne N."/>
            <person name="Demange N."/>
            <person name="Orjeda G."/>
            <person name="Samain S."/>
            <person name="Cattolico L."/>
            <person name="Pelletier E."/>
            <person name="Couloux A."/>
            <person name="Segurens B."/>
            <person name="Wincker P."/>
            <person name="D'Hont A."/>
            <person name="Scarpelli C."/>
            <person name="Weissenbach J."/>
            <person name="Salanoubat M."/>
            <person name="Quetier F."/>
            <person name="Yu Y."/>
            <person name="Kim H.R."/>
            <person name="Rambo T."/>
            <person name="Currie J."/>
            <person name="Collura K."/>
            <person name="Luo M."/>
            <person name="Yang T."/>
            <person name="Ammiraju J.S.S."/>
            <person name="Engler F."/>
            <person name="Soderlund C."/>
            <person name="Wing R.A."/>
            <person name="Palmer L.E."/>
            <person name="de la Bastide M."/>
            <person name="Spiegel L."/>
            <person name="Nascimento L."/>
            <person name="Zutavern T."/>
            <person name="O'Shaughnessy A."/>
            <person name="Dike S."/>
            <person name="Dedhia N."/>
            <person name="Preston R."/>
            <person name="Balija V."/>
            <person name="McCombie W.R."/>
            <person name="Chow T."/>
            <person name="Chen H."/>
            <person name="Chung M."/>
            <person name="Chen C."/>
            <person name="Shaw J."/>
            <person name="Wu H."/>
            <person name="Hsiao K."/>
            <person name="Chao Y."/>
            <person name="Chu M."/>
            <person name="Cheng C."/>
            <person name="Hour A."/>
            <person name="Lee P."/>
            <person name="Lin S."/>
            <person name="Lin Y."/>
            <person name="Liou J."/>
            <person name="Liu S."/>
            <person name="Hsing Y."/>
            <person name="Raghuvanshi S."/>
            <person name="Mohanty A."/>
            <person name="Bharti A.K."/>
            <person name="Gaur A."/>
            <person name="Gupta V."/>
            <person name="Kumar D."/>
            <person name="Ravi V."/>
            <person name="Vij S."/>
            <person name="Kapur A."/>
            <person name="Khurana P."/>
            <person name="Khurana P."/>
            <person name="Khurana J.P."/>
            <person name="Tyagi A.K."/>
            <person name="Gaikwad K."/>
            <person name="Singh A."/>
            <person name="Dalal V."/>
            <person name="Srivastava S."/>
            <person name="Dixit A."/>
            <person name="Pal A.K."/>
            <person name="Ghazi I.A."/>
            <person name="Yadav M."/>
            <person name="Pandit A."/>
            <person name="Bhargava A."/>
            <person name="Sureshbabu K."/>
            <person name="Batra K."/>
            <person name="Sharma T.R."/>
            <person name="Mohapatra T."/>
            <person name="Singh N.K."/>
            <person name="Messing J."/>
            <person name="Nelson A.B."/>
            <person name="Fuks G."/>
            <person name="Kavchok S."/>
            <person name="Keizer G."/>
            <person name="Linton E."/>
            <person name="Llaca V."/>
            <person name="Song R."/>
            <person name="Tanyolac B."/>
            <person name="Young S."/>
            <person name="Ho-Il K."/>
            <person name="Hahn J.H."/>
            <person name="Sangsakoo G."/>
            <person name="Vanavichit A."/>
            <person name="de Mattos Luiz.A.T."/>
            <person name="Zimmer P.D."/>
            <person name="Malone G."/>
            <person name="Dellagostin O."/>
            <person name="de Oliveira A.C."/>
            <person name="Bevan M."/>
            <person name="Bancroft I."/>
            <person name="Minx P."/>
            <person name="Cordum H."/>
            <person name="Wilson R."/>
            <person name="Cheng Z."/>
            <person name="Jin W."/>
            <person name="Jiang J."/>
            <person name="Leong S.A."/>
            <person name="Iwama H."/>
            <person name="Gojobori T."/>
            <person name="Itoh T."/>
            <person name="Niimura Y."/>
            <person name="Fujii Y."/>
            <person name="Habara T."/>
            <person name="Sakai H."/>
            <person name="Sato Y."/>
            <person name="Wilson G."/>
            <person name="Kumar K."/>
            <person name="McCouch S."/>
            <person name="Juretic N."/>
            <person name="Hoen D."/>
            <person name="Wright S."/>
            <person name="Bruskiewich R."/>
            <person name="Bureau T."/>
            <person name="Miyao A."/>
            <person name="Hirochika H."/>
            <person name="Nishikawa T."/>
            <person name="Kadowaki K."/>
            <person name="Sugiura M."/>
            <person name="Burr B."/>
            <person name="Sasaki T."/>
        </authorList>
    </citation>
    <scope>NUCLEOTIDE SEQUENCE [LARGE SCALE GENOMIC DNA]</scope>
    <source>
        <strain evidence="4">cv. Nipponbare</strain>
    </source>
</reference>
<dbReference type="Proteomes" id="UP000000763">
    <property type="component" value="Chromosome 4"/>
</dbReference>
<name>Q7X7T7_ORYSJ</name>
<organism evidence="2 4">
    <name type="scientific">Oryza sativa subsp. japonica</name>
    <name type="common">Rice</name>
    <dbReference type="NCBI Taxonomy" id="39947"/>
    <lineage>
        <taxon>Eukaryota</taxon>
        <taxon>Viridiplantae</taxon>
        <taxon>Streptophyta</taxon>
        <taxon>Embryophyta</taxon>
        <taxon>Tracheophyta</taxon>
        <taxon>Spermatophyta</taxon>
        <taxon>Magnoliopsida</taxon>
        <taxon>Liliopsida</taxon>
        <taxon>Poales</taxon>
        <taxon>Poaceae</taxon>
        <taxon>BOP clade</taxon>
        <taxon>Oryzoideae</taxon>
        <taxon>Oryzeae</taxon>
        <taxon>Oryzinae</taxon>
        <taxon>Oryza</taxon>
        <taxon>Oryza sativa</taxon>
    </lineage>
</organism>